<comment type="caution">
    <text evidence="1">The sequence shown here is derived from an EMBL/GenBank/DDBJ whole genome shotgun (WGS) entry which is preliminary data.</text>
</comment>
<name>A0A9D3YTK1_DREPO</name>
<evidence type="ECO:0000313" key="2">
    <source>
        <dbReference type="Proteomes" id="UP000828390"/>
    </source>
</evidence>
<keyword evidence="2" id="KW-1185">Reference proteome</keyword>
<evidence type="ECO:0000313" key="1">
    <source>
        <dbReference type="EMBL" id="KAH3707085.1"/>
    </source>
</evidence>
<accession>A0A9D3YTK1</accession>
<sequence length="60" mass="6973">MPLAHYDREVVQAALRGHDKCLYSQLISGKISRFRYCLIKQRSSLPFLGARRRQDASYSD</sequence>
<reference evidence="1" key="2">
    <citation type="submission" date="2020-11" db="EMBL/GenBank/DDBJ databases">
        <authorList>
            <person name="McCartney M.A."/>
            <person name="Auch B."/>
            <person name="Kono T."/>
            <person name="Mallez S."/>
            <person name="Becker A."/>
            <person name="Gohl D.M."/>
            <person name="Silverstein K.A.T."/>
            <person name="Koren S."/>
            <person name="Bechman K.B."/>
            <person name="Herman A."/>
            <person name="Abrahante J.E."/>
            <person name="Garbe J."/>
        </authorList>
    </citation>
    <scope>NUCLEOTIDE SEQUENCE</scope>
    <source>
        <strain evidence="1">Duluth1</strain>
        <tissue evidence="1">Whole animal</tissue>
    </source>
</reference>
<dbReference type="EMBL" id="JAIWYP010000014">
    <property type="protein sequence ID" value="KAH3707085.1"/>
    <property type="molecule type" value="Genomic_DNA"/>
</dbReference>
<proteinExistence type="predicted"/>
<gene>
    <name evidence="1" type="ORF">DPMN_066481</name>
</gene>
<protein>
    <submittedName>
        <fullName evidence="1">Uncharacterized protein</fullName>
    </submittedName>
</protein>
<dbReference type="AlphaFoldDB" id="A0A9D3YTK1"/>
<organism evidence="1 2">
    <name type="scientific">Dreissena polymorpha</name>
    <name type="common">Zebra mussel</name>
    <name type="synonym">Mytilus polymorpha</name>
    <dbReference type="NCBI Taxonomy" id="45954"/>
    <lineage>
        <taxon>Eukaryota</taxon>
        <taxon>Metazoa</taxon>
        <taxon>Spiralia</taxon>
        <taxon>Lophotrochozoa</taxon>
        <taxon>Mollusca</taxon>
        <taxon>Bivalvia</taxon>
        <taxon>Autobranchia</taxon>
        <taxon>Heteroconchia</taxon>
        <taxon>Euheterodonta</taxon>
        <taxon>Imparidentia</taxon>
        <taxon>Neoheterodontei</taxon>
        <taxon>Myida</taxon>
        <taxon>Dreissenoidea</taxon>
        <taxon>Dreissenidae</taxon>
        <taxon>Dreissena</taxon>
    </lineage>
</organism>
<reference evidence="1" key="1">
    <citation type="journal article" date="2019" name="bioRxiv">
        <title>The Genome of the Zebra Mussel, Dreissena polymorpha: A Resource for Invasive Species Research.</title>
        <authorList>
            <person name="McCartney M.A."/>
            <person name="Auch B."/>
            <person name="Kono T."/>
            <person name="Mallez S."/>
            <person name="Zhang Y."/>
            <person name="Obille A."/>
            <person name="Becker A."/>
            <person name="Abrahante J.E."/>
            <person name="Garbe J."/>
            <person name="Badalamenti J.P."/>
            <person name="Herman A."/>
            <person name="Mangelson H."/>
            <person name="Liachko I."/>
            <person name="Sullivan S."/>
            <person name="Sone E.D."/>
            <person name="Koren S."/>
            <person name="Silverstein K.A.T."/>
            <person name="Beckman K.B."/>
            <person name="Gohl D.M."/>
        </authorList>
    </citation>
    <scope>NUCLEOTIDE SEQUENCE</scope>
    <source>
        <strain evidence="1">Duluth1</strain>
        <tissue evidence="1">Whole animal</tissue>
    </source>
</reference>
<dbReference type="Proteomes" id="UP000828390">
    <property type="component" value="Unassembled WGS sequence"/>
</dbReference>